<feature type="chain" id="PRO_5009446714" evidence="1">
    <location>
        <begin position="19"/>
        <end position="104"/>
    </location>
</feature>
<feature type="signal peptide" evidence="1">
    <location>
        <begin position="1"/>
        <end position="18"/>
    </location>
</feature>
<name>A0A1E1L4A8_9HELO</name>
<reference evidence="3" key="1">
    <citation type="submission" date="2016-03" db="EMBL/GenBank/DDBJ databases">
        <authorList>
            <person name="Ploux O."/>
        </authorList>
    </citation>
    <scope>NUCLEOTIDE SEQUENCE [LARGE SCALE GENOMIC DNA]</scope>
    <source>
        <strain evidence="3">UK7</strain>
    </source>
</reference>
<dbReference type="AlphaFoldDB" id="A0A1E1L4A8"/>
<dbReference type="InParanoid" id="A0A1E1L4A8"/>
<comment type="caution">
    <text evidence="2">The sequence shown here is derived from an EMBL/GenBank/DDBJ whole genome shotgun (WGS) entry which is preliminary data.</text>
</comment>
<evidence type="ECO:0000313" key="2">
    <source>
        <dbReference type="EMBL" id="CZT04428.1"/>
    </source>
</evidence>
<protein>
    <submittedName>
        <fullName evidence="2">Uncharacterized protein</fullName>
    </submittedName>
</protein>
<evidence type="ECO:0000256" key="1">
    <source>
        <dbReference type="SAM" id="SignalP"/>
    </source>
</evidence>
<keyword evidence="1" id="KW-0732">Signal</keyword>
<keyword evidence="3" id="KW-1185">Reference proteome</keyword>
<sequence>MQFSTFFTAAIILAVASTEAPKCKYAYGSYTATCKRGNNIFCGGMTGICGGGLKESFDDVATKANEASCGGIKPGTGCNQTVRCCTAAKERQILQEETLLSFDD</sequence>
<evidence type="ECO:0000313" key="3">
    <source>
        <dbReference type="Proteomes" id="UP000178129"/>
    </source>
</evidence>
<proteinExistence type="predicted"/>
<dbReference type="Proteomes" id="UP000178129">
    <property type="component" value="Unassembled WGS sequence"/>
</dbReference>
<dbReference type="EMBL" id="FJUW01000032">
    <property type="protein sequence ID" value="CZT04428.1"/>
    <property type="molecule type" value="Genomic_DNA"/>
</dbReference>
<organism evidence="2 3">
    <name type="scientific">Rhynchosporium graminicola</name>
    <dbReference type="NCBI Taxonomy" id="2792576"/>
    <lineage>
        <taxon>Eukaryota</taxon>
        <taxon>Fungi</taxon>
        <taxon>Dikarya</taxon>
        <taxon>Ascomycota</taxon>
        <taxon>Pezizomycotina</taxon>
        <taxon>Leotiomycetes</taxon>
        <taxon>Helotiales</taxon>
        <taxon>Ploettnerulaceae</taxon>
        <taxon>Rhynchosporium</taxon>
    </lineage>
</organism>
<gene>
    <name evidence="2" type="ORF">RCO7_10008</name>
</gene>
<accession>A0A1E1L4A8</accession>